<evidence type="ECO:0000313" key="2">
    <source>
        <dbReference type="EMBL" id="PTV95365.1"/>
    </source>
</evidence>
<dbReference type="RefSeq" id="WP_181248201.1">
    <property type="nucleotide sequence ID" value="NZ_QAXS01000029.1"/>
</dbReference>
<dbReference type="Pfam" id="PF20250">
    <property type="entry name" value="FapA_N"/>
    <property type="match status" value="1"/>
</dbReference>
<dbReference type="Pfam" id="PF03961">
    <property type="entry name" value="FapA"/>
    <property type="match status" value="1"/>
</dbReference>
<evidence type="ECO:0000259" key="1">
    <source>
        <dbReference type="Pfam" id="PF20250"/>
    </source>
</evidence>
<sequence>MENKDGIVYLENGQLTIINPEGLGRYPRVTAGENVEIYIDGEKENKEVVVSQDIEDLISFELKKVKKSKELNLKVTEDKLKAYLIIKLTPEQQLEIKDTEPANHIKIETKSQDEIFPELSKNEIIELLNFHNISYGVKHDQISEILAQKGNKSGEYLIAEGRKAKRGEDAQIIKSENYQQREENLFNVIDSIEKGETICYKKKAVEGKAGVNVYSDRISPPPVKDISLKAGKNVQLTKDGLKAIALEGGQPKLIRRSSTVEVHIYKQYIIKGDVDKHTGHIKYEGDLLVKGDIKDYFNVEVGNDLKVQGNIANAEVKTQGDLYVNNNIIASKLFIGNYLEKEIILSLKKIISYLENLNKAVDQILGEASQRKMNLSNFKTGRVLRLLIENKFPELKKLILSLNQSVKDNEQLKDYFREIIPYFNNMANLERIKDESMLNNFKENLAEFMNHKLDNSGVLNIYTGYIQNSEINIGGSVIINRLGCYNSTIKAKKSIIVKSNPGFLKGGSYQAEEIIFTQEAGSKLSKTYFRIGEQIFIKEVLGTLVIKSENDRKIIEEGNRNINFRVNDFGELVTAATLPNINQYLLKDEG</sequence>
<dbReference type="InterPro" id="IPR005646">
    <property type="entry name" value="FapA"/>
</dbReference>
<organism evidence="2 3">
    <name type="scientific">Halanaerobium saccharolyticum</name>
    <dbReference type="NCBI Taxonomy" id="43595"/>
    <lineage>
        <taxon>Bacteria</taxon>
        <taxon>Bacillati</taxon>
        <taxon>Bacillota</taxon>
        <taxon>Clostridia</taxon>
        <taxon>Halanaerobiales</taxon>
        <taxon>Halanaerobiaceae</taxon>
        <taxon>Halanaerobium</taxon>
    </lineage>
</organism>
<dbReference type="EMBL" id="QAXS01000029">
    <property type="protein sequence ID" value="PTV95365.1"/>
    <property type="molecule type" value="Genomic_DNA"/>
</dbReference>
<protein>
    <recommendedName>
        <fullName evidence="1">Flagellar Assembly Protein A N-terminal region domain-containing protein</fullName>
    </recommendedName>
</protein>
<reference evidence="2 3" key="1">
    <citation type="submission" date="2018-04" db="EMBL/GenBank/DDBJ databases">
        <title>Subsurface microbial communities from deep shales in Ohio and West Virginia, USA.</title>
        <authorList>
            <person name="Wrighton K."/>
        </authorList>
    </citation>
    <scope>NUCLEOTIDE SEQUENCE [LARGE SCALE GENOMIC DNA]</scope>
    <source>
        <strain evidence="2 3">WC1</strain>
    </source>
</reference>
<dbReference type="PANTHER" id="PTHR38032:SF1">
    <property type="entry name" value="RNA-BINDING PROTEIN KHPB N-TERMINAL DOMAIN-CONTAINING PROTEIN"/>
    <property type="match status" value="1"/>
</dbReference>
<accession>A0A2T5RHA9</accession>
<evidence type="ECO:0000313" key="3">
    <source>
        <dbReference type="Proteomes" id="UP000244089"/>
    </source>
</evidence>
<name>A0A2T5RHA9_9FIRM</name>
<dbReference type="AlphaFoldDB" id="A0A2T5RHA9"/>
<gene>
    <name evidence="2" type="ORF">C8C76_12935</name>
</gene>
<comment type="caution">
    <text evidence="2">The sequence shown here is derived from an EMBL/GenBank/DDBJ whole genome shotgun (WGS) entry which is preliminary data.</text>
</comment>
<feature type="domain" description="Flagellar Assembly Protein A N-terminal region" evidence="1">
    <location>
        <begin position="72"/>
        <end position="254"/>
    </location>
</feature>
<dbReference type="PANTHER" id="PTHR38032">
    <property type="entry name" value="POLYMERASE-RELATED"/>
    <property type="match status" value="1"/>
</dbReference>
<dbReference type="InterPro" id="IPR046865">
    <property type="entry name" value="FapA_b_solenoid"/>
</dbReference>
<proteinExistence type="predicted"/>
<dbReference type="Proteomes" id="UP000244089">
    <property type="component" value="Unassembled WGS sequence"/>
</dbReference>
<dbReference type="InterPro" id="IPR046866">
    <property type="entry name" value="FapA_N"/>
</dbReference>